<name>A0ABW2B880_9RHOB</name>
<reference evidence="2" key="1">
    <citation type="journal article" date="2019" name="Int. J. Syst. Evol. Microbiol.">
        <title>The Global Catalogue of Microorganisms (GCM) 10K type strain sequencing project: providing services to taxonomists for standard genome sequencing and annotation.</title>
        <authorList>
            <consortium name="The Broad Institute Genomics Platform"/>
            <consortium name="The Broad Institute Genome Sequencing Center for Infectious Disease"/>
            <person name="Wu L."/>
            <person name="Ma J."/>
        </authorList>
    </citation>
    <scope>NUCLEOTIDE SEQUENCE [LARGE SCALE GENOMIC DNA]</scope>
    <source>
        <strain evidence="2">CCUG 66188</strain>
    </source>
</reference>
<proteinExistence type="predicted"/>
<dbReference type="EMBL" id="JBHSWG010000003">
    <property type="protein sequence ID" value="MFC6761416.1"/>
    <property type="molecule type" value="Genomic_DNA"/>
</dbReference>
<comment type="caution">
    <text evidence="1">The sequence shown here is derived from an EMBL/GenBank/DDBJ whole genome shotgun (WGS) entry which is preliminary data.</text>
</comment>
<gene>
    <name evidence="1" type="ORF">ACFQFQ_21380</name>
</gene>
<dbReference type="InterPro" id="IPR036866">
    <property type="entry name" value="RibonucZ/Hydroxyglut_hydro"/>
</dbReference>
<dbReference type="PANTHER" id="PTHR42773:SF1">
    <property type="entry name" value="METALLO-BETA-LACTAMASE FAMILY PROTEIN"/>
    <property type="match status" value="1"/>
</dbReference>
<dbReference type="Gene3D" id="3.60.15.10">
    <property type="entry name" value="Ribonuclease Z/Hydroxyacylglutathione hydrolase-like"/>
    <property type="match status" value="1"/>
</dbReference>
<evidence type="ECO:0008006" key="3">
    <source>
        <dbReference type="Google" id="ProtNLM"/>
    </source>
</evidence>
<accession>A0ABW2B880</accession>
<dbReference type="SUPFAM" id="SSF56281">
    <property type="entry name" value="Metallo-hydrolase/oxidoreductase"/>
    <property type="match status" value="1"/>
</dbReference>
<evidence type="ECO:0000313" key="1">
    <source>
        <dbReference type="EMBL" id="MFC6761416.1"/>
    </source>
</evidence>
<protein>
    <recommendedName>
        <fullName evidence="3">Metallo-beta-lactamase domain-containing protein</fullName>
    </recommendedName>
</protein>
<evidence type="ECO:0000313" key="2">
    <source>
        <dbReference type="Proteomes" id="UP001596353"/>
    </source>
</evidence>
<keyword evidence="2" id="KW-1185">Reference proteome</keyword>
<dbReference type="PANTHER" id="PTHR42773">
    <property type="entry name" value="METALLO-BETA-LACTAMASE-RELATED"/>
    <property type="match status" value="1"/>
</dbReference>
<dbReference type="Proteomes" id="UP001596353">
    <property type="component" value="Unassembled WGS sequence"/>
</dbReference>
<sequence>MERLFDKLHAVGSERLSFAPAFTGRAFLLRRRDGNILMYSSGCIADEAVALLTHGEITRQYINHHHQAMPSCDWISERFGAPLFVPESEARTVAEQCRVGGTFSGRGFQFPDFEMISIRGHSVGSTCFLWDDGTHRYLFTEDSVYLKDDAWTAAVLKSSDRQAYVQSLGLIRELDFDVLVPSMSNGSPIQRTEPNHTKRSREWAKLGGRRARVRLLERGGAYHGCAHCCRSNI</sequence>
<organism evidence="1 2">
    <name type="scientific">Sulfitobacter porphyrae</name>
    <dbReference type="NCBI Taxonomy" id="1246864"/>
    <lineage>
        <taxon>Bacteria</taxon>
        <taxon>Pseudomonadati</taxon>
        <taxon>Pseudomonadota</taxon>
        <taxon>Alphaproteobacteria</taxon>
        <taxon>Rhodobacterales</taxon>
        <taxon>Roseobacteraceae</taxon>
        <taxon>Sulfitobacter</taxon>
    </lineage>
</organism>